<dbReference type="EMBL" id="GQ918152">
    <property type="protein sequence ID" value="ADO00468.1"/>
    <property type="molecule type" value="Genomic_DNA"/>
</dbReference>
<proteinExistence type="predicted"/>
<organismHost>
    <name type="scientific">Wiseana cervinata</name>
    <dbReference type="NCBI Taxonomy" id="107013"/>
</organismHost>
<dbReference type="KEGG" id="vg:10963846"/>
<organism evidence="1 2">
    <name type="scientific">Wiseana iridescent virus</name>
    <name type="common">WIV</name>
    <name type="synonym">Insect iridescent virus type 9</name>
    <dbReference type="NCBI Taxonomy" id="68347"/>
    <lineage>
        <taxon>Viruses</taxon>
        <taxon>Varidnaviria</taxon>
        <taxon>Bamfordvirae</taxon>
        <taxon>Nucleocytoviricota</taxon>
        <taxon>Megaviricetes</taxon>
        <taxon>Pimascovirales</taxon>
        <taxon>Pimascovirales incertae sedis</taxon>
        <taxon>Iridoviridae</taxon>
        <taxon>Betairidovirinae</taxon>
        <taxon>Chloriridovirus</taxon>
        <taxon>Chloriridovirus wiseana1</taxon>
        <taxon>Invertebrate iridescent virus 9</taxon>
    </lineage>
</organism>
<dbReference type="GeneID" id="10963846"/>
<dbReference type="Proteomes" id="UP000112896">
    <property type="component" value="Segment"/>
</dbReference>
<accession>G0T5F0</accession>
<protein>
    <submittedName>
        <fullName evidence="1">Uncharacterized protein</fullName>
    </submittedName>
</protein>
<evidence type="ECO:0000313" key="2">
    <source>
        <dbReference type="Proteomes" id="UP000112896"/>
    </source>
</evidence>
<name>G0T5F0_IRV9</name>
<dbReference type="RefSeq" id="YP_004732907.1">
    <property type="nucleotide sequence ID" value="NC_015780.1"/>
</dbReference>
<reference evidence="1 2" key="1">
    <citation type="journal article" date="2011" name="J. Virol.">
        <title>Genomic and proteomic analysis of invertebrate iridovirus type 9.</title>
        <authorList>
            <person name="Wong C.K."/>
            <person name="Young V.L."/>
            <person name="Kleffmann T."/>
            <person name="Ward V.K."/>
        </authorList>
    </citation>
    <scope>NUCLEOTIDE SEQUENCE [LARGE SCALE GENOMIC DNA]</scope>
</reference>
<keyword evidence="2" id="KW-1185">Reference proteome</keyword>
<evidence type="ECO:0000313" key="1">
    <source>
        <dbReference type="EMBL" id="ADO00468.1"/>
    </source>
</evidence>
<sequence length="283" mass="32152">MTESWMPSIYSSDTPTTLSADIIPENIKEYITSHIERLLKPHFEIFENEDIKPNIVGLIHELQDIVENCIKKTGDTVSGSLHILKSPQSQMDAVNKEYVDWLFTTLTEKIDTKLPKNSDINLNWCKIKNVQNPTELADAATKNYVDDKFEKLGVANPQPLLHHLFSKGQVLTSSGVGNRWSKTFFFNPGFICPQKINIISVGFSTSPYKYKIGEKVKIGELNPTKLYFMVNNEIRSEQPIEKNVQLGHILKEFDDPITFEKGDNFMMVVESALEDASVGITFY</sequence>